<proteinExistence type="predicted"/>
<feature type="region of interest" description="Disordered" evidence="1">
    <location>
        <begin position="54"/>
        <end position="75"/>
    </location>
</feature>
<dbReference type="OrthoDB" id="9851444at2"/>
<evidence type="ECO:0000313" key="3">
    <source>
        <dbReference type="Proteomes" id="UP000195514"/>
    </source>
</evidence>
<dbReference type="AlphaFoldDB" id="A0A1Y6K2M0"/>
<reference evidence="3" key="1">
    <citation type="submission" date="2017-05" db="EMBL/GenBank/DDBJ databases">
        <authorList>
            <person name="Kirkegaard R."/>
            <person name="Mcilroy J S."/>
        </authorList>
    </citation>
    <scope>NUCLEOTIDE SEQUENCE [LARGE SCALE GENOMIC DNA]</scope>
</reference>
<sequence length="341" mass="38669">MKRRLLILLGVVVIMPILLACNLLNSFFNDSQDLESTRVALAIQQTSIAIEQTSRAQVEPTIAEPEPEPTSMPHPTLTQPAIVEPTAPIIEQPAPTETVTETPKTFEEWLKDVRILYYDDMYGSGQPMVIQDALDGLRLTRNTTNVNDAMGNLLSNLNSSTDWDLVIIGAESRDNISGEYFDALDVQLDRGASIILEIWYIDDVTYGRIQPLLQRCGIAFQEDWQRDYDDNLNLYVVYLLDPEHPLFTEPNTISMLTPYGVIWYGDAGDFLKVKPDSEARLLGGILPKDASKFGLLAECLEGRMIWQTFSTHDYKTQAMTDLWQNYIMHTLKARYNVLQEE</sequence>
<name>A0A1Y6K2M0_9CHLR</name>
<protein>
    <submittedName>
        <fullName evidence="2">Uncharacterized protein</fullName>
    </submittedName>
</protein>
<evidence type="ECO:0000313" key="2">
    <source>
        <dbReference type="EMBL" id="SMX53118.1"/>
    </source>
</evidence>
<dbReference type="Proteomes" id="UP000195514">
    <property type="component" value="Chromosome I"/>
</dbReference>
<dbReference type="KEGG" id="abat:CFX1CAM_0052"/>
<dbReference type="PROSITE" id="PS51257">
    <property type="entry name" value="PROKAR_LIPOPROTEIN"/>
    <property type="match status" value="1"/>
</dbReference>
<accession>A0A1Y6K2M0</accession>
<gene>
    <name evidence="2" type="ORF">CFX1CAM_0052</name>
</gene>
<organism evidence="2 3">
    <name type="scientific">Candidatus Brevifilum fermentans</name>
    <dbReference type="NCBI Taxonomy" id="1986204"/>
    <lineage>
        <taxon>Bacteria</taxon>
        <taxon>Bacillati</taxon>
        <taxon>Chloroflexota</taxon>
        <taxon>Anaerolineae</taxon>
        <taxon>Anaerolineales</taxon>
        <taxon>Anaerolineaceae</taxon>
        <taxon>Candidatus Brevifilum</taxon>
    </lineage>
</organism>
<keyword evidence="3" id="KW-1185">Reference proteome</keyword>
<dbReference type="RefSeq" id="WP_087861075.1">
    <property type="nucleotide sequence ID" value="NZ_LT859958.1"/>
</dbReference>
<dbReference type="EMBL" id="LT859958">
    <property type="protein sequence ID" value="SMX53118.1"/>
    <property type="molecule type" value="Genomic_DNA"/>
</dbReference>
<evidence type="ECO:0000256" key="1">
    <source>
        <dbReference type="SAM" id="MobiDB-lite"/>
    </source>
</evidence>